<dbReference type="InParanoid" id="A0A395JNV9"/>
<dbReference type="SUPFAM" id="SSF51338">
    <property type="entry name" value="Composite domain of metallo-dependent hydrolases"/>
    <property type="match status" value="1"/>
</dbReference>
<dbReference type="EMBL" id="QNRT01000001">
    <property type="protein sequence ID" value="RBP53341.1"/>
    <property type="molecule type" value="Genomic_DNA"/>
</dbReference>
<dbReference type="PANTHER" id="PTHR43135">
    <property type="entry name" value="ALPHA-D-RIBOSE 1-METHYLPHOSPHONATE 5-TRIPHOSPHATE DIPHOSPHATASE"/>
    <property type="match status" value="1"/>
</dbReference>
<dbReference type="InterPro" id="IPR006680">
    <property type="entry name" value="Amidohydro-rel"/>
</dbReference>
<comment type="caution">
    <text evidence="3">The sequence shown here is derived from an EMBL/GenBank/DDBJ whole genome shotgun (WGS) entry which is preliminary data.</text>
</comment>
<gene>
    <name evidence="3" type="ORF">DFR28_101727</name>
</gene>
<dbReference type="InterPro" id="IPR032466">
    <property type="entry name" value="Metal_Hydrolase"/>
</dbReference>
<feature type="domain" description="Amidohydrolase-related" evidence="2">
    <location>
        <begin position="72"/>
        <end position="421"/>
    </location>
</feature>
<dbReference type="CDD" id="cd01299">
    <property type="entry name" value="Met_dep_hydrolase_A"/>
    <property type="match status" value="1"/>
</dbReference>
<dbReference type="InterPro" id="IPR051781">
    <property type="entry name" value="Metallo-dep_Hydrolase"/>
</dbReference>
<dbReference type="Proteomes" id="UP000253083">
    <property type="component" value="Unassembled WGS sequence"/>
</dbReference>
<evidence type="ECO:0000259" key="2">
    <source>
        <dbReference type="Pfam" id="PF01979"/>
    </source>
</evidence>
<accession>A0A395JNV9</accession>
<dbReference type="OrthoDB" id="9782972at2"/>
<organism evidence="3 4">
    <name type="scientific">Arenicella xantha</name>
    <dbReference type="NCBI Taxonomy" id="644221"/>
    <lineage>
        <taxon>Bacteria</taxon>
        <taxon>Pseudomonadati</taxon>
        <taxon>Pseudomonadota</taxon>
        <taxon>Gammaproteobacteria</taxon>
        <taxon>Arenicellales</taxon>
        <taxon>Arenicellaceae</taxon>
        <taxon>Arenicella</taxon>
    </lineage>
</organism>
<evidence type="ECO:0000256" key="1">
    <source>
        <dbReference type="SAM" id="SignalP"/>
    </source>
</evidence>
<dbReference type="SUPFAM" id="SSF51556">
    <property type="entry name" value="Metallo-dependent hydrolases"/>
    <property type="match status" value="1"/>
</dbReference>
<keyword evidence="1" id="KW-0732">Signal</keyword>
<dbReference type="GO" id="GO:0016810">
    <property type="term" value="F:hydrolase activity, acting on carbon-nitrogen (but not peptide) bonds"/>
    <property type="evidence" value="ECO:0007669"/>
    <property type="project" value="InterPro"/>
</dbReference>
<name>A0A395JNV9_9GAMM</name>
<reference evidence="3 4" key="1">
    <citation type="submission" date="2018-06" db="EMBL/GenBank/DDBJ databases">
        <title>Genomic Encyclopedia of Type Strains, Phase IV (KMG-IV): sequencing the most valuable type-strain genomes for metagenomic binning, comparative biology and taxonomic classification.</title>
        <authorList>
            <person name="Goeker M."/>
        </authorList>
    </citation>
    <scope>NUCLEOTIDE SEQUENCE [LARGE SCALE GENOMIC DNA]</scope>
    <source>
        <strain evidence="3 4">DSM 24032</strain>
    </source>
</reference>
<evidence type="ECO:0000313" key="4">
    <source>
        <dbReference type="Proteomes" id="UP000253083"/>
    </source>
</evidence>
<proteinExistence type="predicted"/>
<dbReference type="PANTHER" id="PTHR43135:SF3">
    <property type="entry name" value="ALPHA-D-RIBOSE 1-METHYLPHOSPHONATE 5-TRIPHOSPHATE DIPHOSPHATASE"/>
    <property type="match status" value="1"/>
</dbReference>
<sequence length="425" mass="44702">MKKVILGLALTLAPLSAYATDTIVNCGATVDVVNQELTGPRSFTINGGRISAVDNVASTAANVIDLSTYTCLPGLIDMHVHLTSQSNPRSYIEGFTLNPADYAFRAANYANITLEAGFTTVRNLGDDGTVTRALRSAIAQGFATGPRIFTAGKSLATTGGHADPTNGHSFDLMGDPSAVSGVVNGVAEARKAVRQRYKEGADLIKITATGGVLSTAKSGQNPQFMSDELEAIISTAKDYGFKVAAHAHGAEGMKRAIKAGVSSIEHGTLMDDETRRLMKRYGTYLVPTILAGEFVAEKAKIDGYFPEIVRPKAAAIGPQLKANFAKALETGIKIAFGTDSGVSAHGDNAREFKLMVDQGMSEIDAIRAATVNAADLLGESDNLGALSVGKFADLVAVKGNPLDDISILETIDFVMKDGKIVKKSR</sequence>
<feature type="signal peptide" evidence="1">
    <location>
        <begin position="1"/>
        <end position="19"/>
    </location>
</feature>
<dbReference type="RefSeq" id="WP_113952923.1">
    <property type="nucleotide sequence ID" value="NZ_QNRT01000001.1"/>
</dbReference>
<evidence type="ECO:0000313" key="3">
    <source>
        <dbReference type="EMBL" id="RBP53341.1"/>
    </source>
</evidence>
<keyword evidence="4" id="KW-1185">Reference proteome</keyword>
<dbReference type="InterPro" id="IPR011059">
    <property type="entry name" value="Metal-dep_hydrolase_composite"/>
</dbReference>
<dbReference type="Pfam" id="PF01979">
    <property type="entry name" value="Amidohydro_1"/>
    <property type="match status" value="1"/>
</dbReference>
<protein>
    <submittedName>
        <fullName evidence="3">Imidazolonepropionase-like amidohydrolase</fullName>
    </submittedName>
</protein>
<dbReference type="Gene3D" id="3.20.20.140">
    <property type="entry name" value="Metal-dependent hydrolases"/>
    <property type="match status" value="1"/>
</dbReference>
<keyword evidence="3" id="KW-0378">Hydrolase</keyword>
<dbReference type="AlphaFoldDB" id="A0A395JNV9"/>
<dbReference type="Gene3D" id="2.30.40.10">
    <property type="entry name" value="Urease, subunit C, domain 1"/>
    <property type="match status" value="1"/>
</dbReference>
<dbReference type="InterPro" id="IPR057744">
    <property type="entry name" value="OTAase-like"/>
</dbReference>
<feature type="chain" id="PRO_5017367709" evidence="1">
    <location>
        <begin position="20"/>
        <end position="425"/>
    </location>
</feature>